<feature type="compositionally biased region" description="Basic residues" evidence="1">
    <location>
        <begin position="112"/>
        <end position="129"/>
    </location>
</feature>
<name>A0A094ZIP9_SCHHA</name>
<feature type="region of interest" description="Disordered" evidence="1">
    <location>
        <begin position="278"/>
        <end position="317"/>
    </location>
</feature>
<dbReference type="EMBL" id="KL250610">
    <property type="protein sequence ID" value="KGB34435.1"/>
    <property type="molecule type" value="Genomic_DNA"/>
</dbReference>
<dbReference type="AlphaFoldDB" id="A0A094ZIP9"/>
<accession>A0A094ZIP9</accession>
<feature type="compositionally biased region" description="Low complexity" evidence="1">
    <location>
        <begin position="475"/>
        <end position="498"/>
    </location>
</feature>
<organism evidence="3">
    <name type="scientific">Schistosoma haematobium</name>
    <name type="common">Blood fluke</name>
    <dbReference type="NCBI Taxonomy" id="6185"/>
    <lineage>
        <taxon>Eukaryota</taxon>
        <taxon>Metazoa</taxon>
        <taxon>Spiralia</taxon>
        <taxon>Lophotrochozoa</taxon>
        <taxon>Platyhelminthes</taxon>
        <taxon>Trematoda</taxon>
        <taxon>Digenea</taxon>
        <taxon>Strigeidida</taxon>
        <taxon>Schistosomatoidea</taxon>
        <taxon>Schistosomatidae</taxon>
        <taxon>Schistosoma</taxon>
    </lineage>
</organism>
<sequence length="563" mass="64962">NISSLSCPITMNTINSIKSLTPISIKIQQNNKQLNQYELDHSISDICSTNSSLSDHTTNGINYSYPTHSLSLSLNRDKRKDHYTNITTTNNNNVCYKHRTLPLLPNSNEYQHHHHHNNNNHNHHHHHQHQHQYPYIPLTSSQLITPNITWRIKNSKENYYNKKLLKLIEQLPCNKQNSIGLILLTMDVKLCNSIHNPPNINHNHNGNSNNNTSSHSNSNNTGNYSDIFSGGLEYRLREALQLVEPNNKLMNEFDYCHYRTINELNKIDLNKIIDVRSRKNVSESKKSSTNFAKESPKEDGRESGIDPDTLDETSTSMIGNSLSLNDMKYTTNDLSHTTEVHKPNVITILRRLARYLALRIANKRHSLATANQHVARNAIEEKLSQIIEQQKRLIIQIKEAQLLRAELETCRHRLLESIPGHIKCDLTHNMIDKLGRDFIHDNNKSTTNTTTNQNISNHNITDCKLTSNTNRELDQQNQTNHTTTTTTTNDNSSNNNNNEKSISNKMNEQEDQLNCQQSIMNTTQLLRQRVTEHLIEFLNWFVLSQVSYVIRVVFLLNLYIHMM</sequence>
<keyword evidence="2" id="KW-1133">Transmembrane helix</keyword>
<feature type="region of interest" description="Disordered" evidence="1">
    <location>
        <begin position="105"/>
        <end position="129"/>
    </location>
</feature>
<feature type="non-terminal residue" evidence="3">
    <location>
        <position position="1"/>
    </location>
</feature>
<keyword evidence="2" id="KW-0812">Transmembrane</keyword>
<feature type="region of interest" description="Disordered" evidence="1">
    <location>
        <begin position="201"/>
        <end position="222"/>
    </location>
</feature>
<feature type="transmembrane region" description="Helical" evidence="2">
    <location>
        <begin position="537"/>
        <end position="560"/>
    </location>
</feature>
<protein>
    <submittedName>
        <fullName evidence="3">Uncharacterized protein</fullName>
    </submittedName>
</protein>
<evidence type="ECO:0000256" key="1">
    <source>
        <dbReference type="SAM" id="MobiDB-lite"/>
    </source>
</evidence>
<evidence type="ECO:0000256" key="2">
    <source>
        <dbReference type="SAM" id="Phobius"/>
    </source>
</evidence>
<evidence type="ECO:0000313" key="3">
    <source>
        <dbReference type="EMBL" id="KGB34435.1"/>
    </source>
</evidence>
<reference evidence="3" key="1">
    <citation type="journal article" date="2012" name="Nat. Genet.">
        <title>Whole-genome sequence of Schistosoma haematobium.</title>
        <authorList>
            <person name="Young N.D."/>
            <person name="Jex A.R."/>
            <person name="Li B."/>
            <person name="Liu S."/>
            <person name="Yang L."/>
            <person name="Xiong Z."/>
            <person name="Li Y."/>
            <person name="Cantacessi C."/>
            <person name="Hall R.S."/>
            <person name="Xu X."/>
            <person name="Chen F."/>
            <person name="Wu X."/>
            <person name="Zerlotini A."/>
            <person name="Oliveira G."/>
            <person name="Hofmann A."/>
            <person name="Zhang G."/>
            <person name="Fang X."/>
            <person name="Kang Y."/>
            <person name="Campbell B.E."/>
            <person name="Loukas A."/>
            <person name="Ranganathan S."/>
            <person name="Rollinson D."/>
            <person name="Rinaldi G."/>
            <person name="Brindley P.J."/>
            <person name="Yang H."/>
            <person name="Wang J."/>
            <person name="Wang J."/>
            <person name="Gasser R.B."/>
        </authorList>
    </citation>
    <scope>NUCLEOTIDE SEQUENCE [LARGE SCALE GENOMIC DNA]</scope>
</reference>
<keyword evidence="2" id="KW-0472">Membrane</keyword>
<feature type="compositionally biased region" description="Basic and acidic residues" evidence="1">
    <location>
        <begin position="294"/>
        <end position="304"/>
    </location>
</feature>
<feature type="compositionally biased region" description="Polar residues" evidence="1">
    <location>
        <begin position="499"/>
        <end position="511"/>
    </location>
</feature>
<feature type="region of interest" description="Disordered" evidence="1">
    <location>
        <begin position="466"/>
        <end position="511"/>
    </location>
</feature>
<proteinExistence type="predicted"/>
<gene>
    <name evidence="3" type="ORF">MS3_02659</name>
</gene>